<dbReference type="Gene3D" id="1.10.10.60">
    <property type="entry name" value="Homeodomain-like"/>
    <property type="match status" value="1"/>
</dbReference>
<evidence type="ECO:0000256" key="3">
    <source>
        <dbReference type="ARBA" id="ARBA00023015"/>
    </source>
</evidence>
<feature type="domain" description="DEK-C" evidence="8">
    <location>
        <begin position="361"/>
        <end position="416"/>
    </location>
</feature>
<feature type="compositionally biased region" description="Acidic residues" evidence="7">
    <location>
        <begin position="302"/>
        <end position="314"/>
    </location>
</feature>
<dbReference type="Pfam" id="PF08766">
    <property type="entry name" value="DEK_C"/>
    <property type="match status" value="1"/>
</dbReference>
<name>A0AAV5EMQ4_ELECO</name>
<proteinExistence type="predicted"/>
<feature type="compositionally biased region" description="Acidic residues" evidence="7">
    <location>
        <begin position="323"/>
        <end position="335"/>
    </location>
</feature>
<evidence type="ECO:0000256" key="4">
    <source>
        <dbReference type="ARBA" id="ARBA00023125"/>
    </source>
</evidence>
<dbReference type="Proteomes" id="UP001054889">
    <property type="component" value="Unassembled WGS sequence"/>
</dbReference>
<feature type="compositionally biased region" description="Basic and acidic residues" evidence="7">
    <location>
        <begin position="1"/>
        <end position="29"/>
    </location>
</feature>
<protein>
    <recommendedName>
        <fullName evidence="8">DEK-C domain-containing protein</fullName>
    </recommendedName>
</protein>
<dbReference type="InterPro" id="IPR014876">
    <property type="entry name" value="DEK_C"/>
</dbReference>
<reference evidence="9" key="2">
    <citation type="submission" date="2021-12" db="EMBL/GenBank/DDBJ databases">
        <title>Resequencing data analysis of finger millet.</title>
        <authorList>
            <person name="Hatakeyama M."/>
            <person name="Aluri S."/>
            <person name="Balachadran M.T."/>
            <person name="Sivarajan S.R."/>
            <person name="Poveda L."/>
            <person name="Shimizu-Inatsugi R."/>
            <person name="Schlapbach R."/>
            <person name="Sreeman S.M."/>
            <person name="Shimizu K.K."/>
        </authorList>
    </citation>
    <scope>NUCLEOTIDE SEQUENCE</scope>
</reference>
<keyword evidence="2" id="KW-0156">Chromatin regulator</keyword>
<keyword evidence="4" id="KW-0238">DNA-binding</keyword>
<feature type="compositionally biased region" description="Basic and acidic residues" evidence="7">
    <location>
        <begin position="263"/>
        <end position="291"/>
    </location>
</feature>
<dbReference type="GO" id="GO:2000779">
    <property type="term" value="P:regulation of double-strand break repair"/>
    <property type="evidence" value="ECO:0007669"/>
    <property type="project" value="TreeGrafter"/>
</dbReference>
<dbReference type="GO" id="GO:0005730">
    <property type="term" value="C:nucleolus"/>
    <property type="evidence" value="ECO:0007669"/>
    <property type="project" value="UniProtKB-SubCell"/>
</dbReference>
<dbReference type="GO" id="GO:0006325">
    <property type="term" value="P:chromatin organization"/>
    <property type="evidence" value="ECO:0007669"/>
    <property type="project" value="UniProtKB-KW"/>
</dbReference>
<dbReference type="GO" id="GO:0003677">
    <property type="term" value="F:DNA binding"/>
    <property type="evidence" value="ECO:0007669"/>
    <property type="project" value="UniProtKB-KW"/>
</dbReference>
<dbReference type="PANTHER" id="PTHR13468">
    <property type="entry name" value="DEK PROTEIN"/>
    <property type="match status" value="1"/>
</dbReference>
<dbReference type="PANTHER" id="PTHR13468:SF14">
    <property type="entry name" value="DEK-C DOMAIN-CONTAINING PROTEIN"/>
    <property type="match status" value="1"/>
</dbReference>
<feature type="region of interest" description="Disordered" evidence="7">
    <location>
        <begin position="249"/>
        <end position="363"/>
    </location>
</feature>
<comment type="caution">
    <text evidence="9">The sequence shown here is derived from an EMBL/GenBank/DDBJ whole genome shotgun (WGS) entry which is preliminary data.</text>
</comment>
<dbReference type="FunFam" id="1.10.10.60:FF:000220">
    <property type="entry name" value="DEK domain-containing chromatin associated protein"/>
    <property type="match status" value="1"/>
</dbReference>
<dbReference type="EMBL" id="BQKI01000076">
    <property type="protein sequence ID" value="GJN24122.1"/>
    <property type="molecule type" value="Genomic_DNA"/>
</dbReference>
<evidence type="ECO:0000313" key="10">
    <source>
        <dbReference type="Proteomes" id="UP001054889"/>
    </source>
</evidence>
<evidence type="ECO:0000256" key="7">
    <source>
        <dbReference type="SAM" id="MobiDB-lite"/>
    </source>
</evidence>
<keyword evidence="5" id="KW-0804">Transcription</keyword>
<evidence type="ECO:0000256" key="6">
    <source>
        <dbReference type="ARBA" id="ARBA00023242"/>
    </source>
</evidence>
<feature type="compositionally biased region" description="Basic and acidic residues" evidence="7">
    <location>
        <begin position="352"/>
        <end position="363"/>
    </location>
</feature>
<dbReference type="PROSITE" id="PS51998">
    <property type="entry name" value="DEK_C"/>
    <property type="match status" value="1"/>
</dbReference>
<dbReference type="SUPFAM" id="SSF109715">
    <property type="entry name" value="DEK C-terminal domain"/>
    <property type="match status" value="1"/>
</dbReference>
<evidence type="ECO:0000256" key="5">
    <source>
        <dbReference type="ARBA" id="ARBA00023163"/>
    </source>
</evidence>
<dbReference type="GO" id="GO:0042393">
    <property type="term" value="F:histone binding"/>
    <property type="evidence" value="ECO:0007669"/>
    <property type="project" value="TreeGrafter"/>
</dbReference>
<gene>
    <name evidence="9" type="primary">gb11842</name>
    <name evidence="9" type="ORF">PR202_gb11842</name>
</gene>
<accession>A0AAV5EMQ4</accession>
<feature type="region of interest" description="Disordered" evidence="7">
    <location>
        <begin position="1"/>
        <end position="113"/>
    </location>
</feature>
<sequence>MTEKKVELCEKESIEKKEEDQVGEKGASEKDEEMETQDSTSEKERKDAQIDDIHMQEGQNKGTKRSHPEKEGANQDDESDQNMVKNTDEISKQKKARTVGEKEHGKHCKQDGSKSREATDLLCFQSSYSLDRPVRERRMVQRFVEVMEVSDNNFVVDKGYGIPLKNITSGGRFPKPYTSIFWICLVQSDEKQRAKMKEKLNNCSIDTLFDLCDLLAIPIVSKANSRKGDIVGKLLDFIAKPHAMDGTALYDEQESNCRKRKRGGESGTKDLEGARERSVKVAQRFHDEQTTSKRHHKYSESESADEGHEEDESMNSDNKETESYDEEAKDEDENDYSSRNGNTSKMVKKNKEKSADARKSFPRKYDLQKTIVQMLKKFDFKTTTFGDILKKLDDHYKMDLSSKKDEIKFMIEEEIAKLTLEKQLRTNVQMKKQQKHR</sequence>
<reference evidence="9" key="1">
    <citation type="journal article" date="2018" name="DNA Res.">
        <title>Multiple hybrid de novo genome assembly of finger millet, an orphan allotetraploid crop.</title>
        <authorList>
            <person name="Hatakeyama M."/>
            <person name="Aluri S."/>
            <person name="Balachadran M.T."/>
            <person name="Sivarajan S.R."/>
            <person name="Patrignani A."/>
            <person name="Gruter S."/>
            <person name="Poveda L."/>
            <person name="Shimizu-Inatsugi R."/>
            <person name="Baeten J."/>
            <person name="Francoijs K.J."/>
            <person name="Nataraja K.N."/>
            <person name="Reddy Y.A.N."/>
            <person name="Phadnis S."/>
            <person name="Ravikumar R.L."/>
            <person name="Schlapbach R."/>
            <person name="Sreeman S.M."/>
            <person name="Shimizu K.K."/>
        </authorList>
    </citation>
    <scope>NUCLEOTIDE SEQUENCE</scope>
</reference>
<feature type="compositionally biased region" description="Basic and acidic residues" evidence="7">
    <location>
        <begin position="86"/>
        <end position="113"/>
    </location>
</feature>
<keyword evidence="6" id="KW-0539">Nucleus</keyword>
<keyword evidence="10" id="KW-1185">Reference proteome</keyword>
<dbReference type="InterPro" id="IPR044198">
    <property type="entry name" value="DEK"/>
</dbReference>
<evidence type="ECO:0000256" key="2">
    <source>
        <dbReference type="ARBA" id="ARBA00022853"/>
    </source>
</evidence>
<evidence type="ECO:0000256" key="1">
    <source>
        <dbReference type="ARBA" id="ARBA00004604"/>
    </source>
</evidence>
<evidence type="ECO:0000313" key="9">
    <source>
        <dbReference type="EMBL" id="GJN24122.1"/>
    </source>
</evidence>
<organism evidence="9 10">
    <name type="scientific">Eleusine coracana subsp. coracana</name>
    <dbReference type="NCBI Taxonomy" id="191504"/>
    <lineage>
        <taxon>Eukaryota</taxon>
        <taxon>Viridiplantae</taxon>
        <taxon>Streptophyta</taxon>
        <taxon>Embryophyta</taxon>
        <taxon>Tracheophyta</taxon>
        <taxon>Spermatophyta</taxon>
        <taxon>Magnoliopsida</taxon>
        <taxon>Liliopsida</taxon>
        <taxon>Poales</taxon>
        <taxon>Poaceae</taxon>
        <taxon>PACMAD clade</taxon>
        <taxon>Chloridoideae</taxon>
        <taxon>Cynodonteae</taxon>
        <taxon>Eleusininae</taxon>
        <taxon>Eleusine</taxon>
    </lineage>
</organism>
<comment type="subcellular location">
    <subcellularLocation>
        <location evidence="1">Nucleus</location>
        <location evidence="1">Nucleolus</location>
    </subcellularLocation>
</comment>
<evidence type="ECO:0000259" key="8">
    <source>
        <dbReference type="PROSITE" id="PS51998"/>
    </source>
</evidence>
<keyword evidence="3" id="KW-0805">Transcription regulation</keyword>
<feature type="compositionally biased region" description="Basic and acidic residues" evidence="7">
    <location>
        <begin position="40"/>
        <end position="55"/>
    </location>
</feature>
<dbReference type="AlphaFoldDB" id="A0AAV5EMQ4"/>